<name>A0A8C4QB05_EPTBU</name>
<dbReference type="InterPro" id="IPR050230">
    <property type="entry name" value="CALM/Myosin/TropC-like"/>
</dbReference>
<dbReference type="PANTHER" id="PTHR23048:SF46">
    <property type="entry name" value="TROPONIN C-LIKE ISOFORM X1"/>
    <property type="match status" value="1"/>
</dbReference>
<evidence type="ECO:0000259" key="7">
    <source>
        <dbReference type="PROSITE" id="PS50222"/>
    </source>
</evidence>
<reference evidence="8" key="1">
    <citation type="submission" date="2025-08" db="UniProtKB">
        <authorList>
            <consortium name="Ensembl"/>
        </authorList>
    </citation>
    <scope>IDENTIFICATION</scope>
</reference>
<dbReference type="SUPFAM" id="SSF47473">
    <property type="entry name" value="EF-hand"/>
    <property type="match status" value="1"/>
</dbReference>
<evidence type="ECO:0000256" key="2">
    <source>
        <dbReference type="ARBA" id="ARBA00022737"/>
    </source>
</evidence>
<reference evidence="8" key="2">
    <citation type="submission" date="2025-09" db="UniProtKB">
        <authorList>
            <consortium name="Ensembl"/>
        </authorList>
    </citation>
    <scope>IDENTIFICATION</scope>
</reference>
<keyword evidence="9" id="KW-1185">Reference proteome</keyword>
<keyword evidence="3" id="KW-0106">Calcium</keyword>
<evidence type="ECO:0000313" key="9">
    <source>
        <dbReference type="Proteomes" id="UP000694388"/>
    </source>
</evidence>
<feature type="domain" description="EF-hand" evidence="7">
    <location>
        <begin position="53"/>
        <end position="88"/>
    </location>
</feature>
<dbReference type="CDD" id="cd00051">
    <property type="entry name" value="EFh"/>
    <property type="match status" value="2"/>
</dbReference>
<dbReference type="GO" id="GO:0016460">
    <property type="term" value="C:myosin II complex"/>
    <property type="evidence" value="ECO:0007669"/>
    <property type="project" value="TreeGrafter"/>
</dbReference>
<dbReference type="PANTHER" id="PTHR23048">
    <property type="entry name" value="MYOSIN LIGHT CHAIN 1, 3"/>
    <property type="match status" value="1"/>
</dbReference>
<feature type="domain" description="EF-hand" evidence="7">
    <location>
        <begin position="132"/>
        <end position="167"/>
    </location>
</feature>
<evidence type="ECO:0000313" key="8">
    <source>
        <dbReference type="Ensembl" id="ENSEBUP00000012724.1"/>
    </source>
</evidence>
<protein>
    <recommendedName>
        <fullName evidence="6">Troponin C, skeletal muscle</fullName>
    </recommendedName>
</protein>
<dbReference type="Proteomes" id="UP000694388">
    <property type="component" value="Unplaced"/>
</dbReference>
<evidence type="ECO:0000256" key="1">
    <source>
        <dbReference type="ARBA" id="ARBA00022723"/>
    </source>
</evidence>
<dbReference type="InterPro" id="IPR002048">
    <property type="entry name" value="EF_hand_dom"/>
</dbReference>
<keyword evidence="4" id="KW-0514">Muscle protein</keyword>
<dbReference type="AlphaFoldDB" id="A0A8C4QB05"/>
<evidence type="ECO:0000256" key="5">
    <source>
        <dbReference type="ARBA" id="ARBA00038202"/>
    </source>
</evidence>
<dbReference type="PROSITE" id="PS50222">
    <property type="entry name" value="EF_HAND_2"/>
    <property type="match status" value="4"/>
</dbReference>
<accession>A0A8C4QB05</accession>
<keyword evidence="2" id="KW-0677">Repeat</keyword>
<proteinExistence type="inferred from homology"/>
<dbReference type="Gene3D" id="1.10.238.10">
    <property type="entry name" value="EF-hand"/>
    <property type="match status" value="2"/>
</dbReference>
<dbReference type="SMART" id="SM00054">
    <property type="entry name" value="EFh"/>
    <property type="match status" value="4"/>
</dbReference>
<feature type="domain" description="EF-hand" evidence="7">
    <location>
        <begin position="17"/>
        <end position="52"/>
    </location>
</feature>
<dbReference type="FunFam" id="1.10.238.10:FF:000107">
    <property type="entry name" value="Troponin C, skeletal muscle"/>
    <property type="match status" value="1"/>
</dbReference>
<keyword evidence="1" id="KW-0479">Metal-binding</keyword>
<organism evidence="8 9">
    <name type="scientific">Eptatretus burgeri</name>
    <name type="common">Inshore hagfish</name>
    <dbReference type="NCBI Taxonomy" id="7764"/>
    <lineage>
        <taxon>Eukaryota</taxon>
        <taxon>Metazoa</taxon>
        <taxon>Chordata</taxon>
        <taxon>Craniata</taxon>
        <taxon>Vertebrata</taxon>
        <taxon>Cyclostomata</taxon>
        <taxon>Myxini</taxon>
        <taxon>Myxiniformes</taxon>
        <taxon>Myxinidae</taxon>
        <taxon>Eptatretinae</taxon>
        <taxon>Eptatretus</taxon>
    </lineage>
</organism>
<dbReference type="InterPro" id="IPR018247">
    <property type="entry name" value="EF_Hand_1_Ca_BS"/>
</dbReference>
<evidence type="ECO:0000256" key="6">
    <source>
        <dbReference type="ARBA" id="ARBA00044117"/>
    </source>
</evidence>
<evidence type="ECO:0000256" key="3">
    <source>
        <dbReference type="ARBA" id="ARBA00022837"/>
    </source>
</evidence>
<feature type="domain" description="EF-hand" evidence="7">
    <location>
        <begin position="96"/>
        <end position="131"/>
    </location>
</feature>
<sequence length="169" mass="19293">MSLTEAQEDARSYLTEEQIVELKATFRIFDRDGGGHINTGELVNAIRTMELKRSRKELNAIIKKMDEDGSGTIDFEEFLVMMVMQMKEDKKASAELSEQQVSDAFCLFDRNADGFIDHDDLKEFLMSIGESVTVEEVDEILAERDRNKNGKLDFDDFLKMMKNVSVTSS</sequence>
<dbReference type="Pfam" id="PF13499">
    <property type="entry name" value="EF-hand_7"/>
    <property type="match status" value="2"/>
</dbReference>
<dbReference type="InterPro" id="IPR011992">
    <property type="entry name" value="EF-hand-dom_pair"/>
</dbReference>
<dbReference type="GO" id="GO:0005509">
    <property type="term" value="F:calcium ion binding"/>
    <property type="evidence" value="ECO:0007669"/>
    <property type="project" value="InterPro"/>
</dbReference>
<dbReference type="GeneTree" id="ENSGT00940000153541"/>
<dbReference type="Ensembl" id="ENSEBUT00000013300.1">
    <property type="protein sequence ID" value="ENSEBUP00000012724.1"/>
    <property type="gene ID" value="ENSEBUG00000008070.1"/>
</dbReference>
<evidence type="ECO:0000256" key="4">
    <source>
        <dbReference type="ARBA" id="ARBA00023179"/>
    </source>
</evidence>
<dbReference type="PROSITE" id="PS00018">
    <property type="entry name" value="EF_HAND_1"/>
    <property type="match status" value="4"/>
</dbReference>
<comment type="similarity">
    <text evidence="5">Belongs to the troponin C family.</text>
</comment>